<feature type="transmembrane region" description="Helical" evidence="1">
    <location>
        <begin position="109"/>
        <end position="132"/>
    </location>
</feature>
<feature type="transmembrane region" description="Helical" evidence="1">
    <location>
        <begin position="54"/>
        <end position="74"/>
    </location>
</feature>
<reference evidence="2 3" key="1">
    <citation type="submission" date="2017-04" db="EMBL/GenBank/DDBJ databases">
        <authorList>
            <person name="Afonso C.L."/>
            <person name="Miller P.J."/>
            <person name="Scott M.A."/>
            <person name="Spackman E."/>
            <person name="Goraichik I."/>
            <person name="Dimitrov K.M."/>
            <person name="Suarez D.L."/>
            <person name="Swayne D.E."/>
        </authorList>
    </citation>
    <scope>NUCLEOTIDE SEQUENCE [LARGE SCALE GENOMIC DNA]</scope>
    <source>
        <strain evidence="2 3">11</strain>
    </source>
</reference>
<dbReference type="RefSeq" id="WP_085492786.1">
    <property type="nucleotide sequence ID" value="NZ_FXAZ01000001.1"/>
</dbReference>
<dbReference type="EMBL" id="FXAZ01000001">
    <property type="protein sequence ID" value="SMG15145.1"/>
    <property type="molecule type" value="Genomic_DNA"/>
</dbReference>
<feature type="transmembrane region" description="Helical" evidence="1">
    <location>
        <begin position="195"/>
        <end position="215"/>
    </location>
</feature>
<dbReference type="OrthoDB" id="8481923at2"/>
<dbReference type="Pfam" id="PF13803">
    <property type="entry name" value="DUF4184"/>
    <property type="match status" value="1"/>
</dbReference>
<dbReference type="STRING" id="1852522.SAMN06295960_0531"/>
<dbReference type="InterPro" id="IPR025238">
    <property type="entry name" value="DUF4184"/>
</dbReference>
<feature type="transmembrane region" description="Helical" evidence="1">
    <location>
        <begin position="221"/>
        <end position="244"/>
    </location>
</feature>
<keyword evidence="3" id="KW-1185">Reference proteome</keyword>
<name>A0A1X7IL09_9BACL</name>
<keyword evidence="1" id="KW-1133">Transmembrane helix</keyword>
<feature type="transmembrane region" description="Helical" evidence="1">
    <location>
        <begin position="152"/>
        <end position="174"/>
    </location>
</feature>
<gene>
    <name evidence="2" type="ORF">SAMN06295960_0531</name>
</gene>
<dbReference type="Proteomes" id="UP000193834">
    <property type="component" value="Unassembled WGS sequence"/>
</dbReference>
<keyword evidence="1" id="KW-0812">Transmembrane</keyword>
<evidence type="ECO:0008006" key="4">
    <source>
        <dbReference type="Google" id="ProtNLM"/>
    </source>
</evidence>
<sequence>MPFTFAHPAYALPLERVFKRYMSMTGIILGSMAPDFEYFIALEPYQHIGHTLKGLLLEAVPLSLLFAFLFHRIVKEMLALHLPSIWQLDQRAFALVQKHAWGLRSIRDWIVFLLSVALGFYSHVVIDGFTHASGAAVRRWPWLSEEIVSIPIYKYLQHGLSLLGLAILGLWMLRVLRSIPADSLEPAFIRASEKYAYWTIVLLSAVLVWGLKLILTASSNLIGITVVASLSGTMLGILLASWIMRHRHAGRRNRQ</sequence>
<protein>
    <recommendedName>
        <fullName evidence="4">DUF4184 family protein</fullName>
    </recommendedName>
</protein>
<keyword evidence="1" id="KW-0472">Membrane</keyword>
<organism evidence="2 3">
    <name type="scientific">Paenibacillus aquistagni</name>
    <dbReference type="NCBI Taxonomy" id="1852522"/>
    <lineage>
        <taxon>Bacteria</taxon>
        <taxon>Bacillati</taxon>
        <taxon>Bacillota</taxon>
        <taxon>Bacilli</taxon>
        <taxon>Bacillales</taxon>
        <taxon>Paenibacillaceae</taxon>
        <taxon>Paenibacillus</taxon>
    </lineage>
</organism>
<evidence type="ECO:0000313" key="3">
    <source>
        <dbReference type="Proteomes" id="UP000193834"/>
    </source>
</evidence>
<evidence type="ECO:0000256" key="1">
    <source>
        <dbReference type="SAM" id="Phobius"/>
    </source>
</evidence>
<accession>A0A1X7IL09</accession>
<evidence type="ECO:0000313" key="2">
    <source>
        <dbReference type="EMBL" id="SMG15145.1"/>
    </source>
</evidence>
<proteinExistence type="predicted"/>
<dbReference type="AlphaFoldDB" id="A0A1X7IL09"/>